<name>D2V7V9_NAEGR</name>
<dbReference type="EMBL" id="GG738856">
    <property type="protein sequence ID" value="EFC47071.1"/>
    <property type="molecule type" value="Genomic_DNA"/>
</dbReference>
<dbReference type="RefSeq" id="XP_002679815.1">
    <property type="nucleotide sequence ID" value="XM_002679769.1"/>
</dbReference>
<dbReference type="VEuPathDB" id="AmoebaDB:NAEGRDRAFT_64940"/>
<protein>
    <submittedName>
        <fullName evidence="2">Predicted protein</fullName>
    </submittedName>
</protein>
<organism evidence="3">
    <name type="scientific">Naegleria gruberi</name>
    <name type="common">Amoeba</name>
    <dbReference type="NCBI Taxonomy" id="5762"/>
    <lineage>
        <taxon>Eukaryota</taxon>
        <taxon>Discoba</taxon>
        <taxon>Heterolobosea</taxon>
        <taxon>Tetramitia</taxon>
        <taxon>Eutetramitia</taxon>
        <taxon>Vahlkampfiidae</taxon>
        <taxon>Naegleria</taxon>
    </lineage>
</organism>
<evidence type="ECO:0000259" key="1">
    <source>
        <dbReference type="Pfam" id="PF13475"/>
    </source>
</evidence>
<sequence length="165" mass="19358">MSQQQHNDDCKTCSVIIELIDFGIGTCYSNLQNKFHNYQKDLIKWMNNRDRVDDRFLPIEFMHDRSFVVDYFKKFPHNFESVADEFKNDKQVIKEVVRNLGCLLTFASDELKNDREVVLEAVKQDGSTLQYASNELRNDHEIVLEAVKQEGEALEYASNELRNDN</sequence>
<dbReference type="InParanoid" id="D2V7V9"/>
<dbReference type="AlphaFoldDB" id="D2V7V9"/>
<accession>D2V7V9</accession>
<dbReference type="Proteomes" id="UP000006671">
    <property type="component" value="Unassembled WGS sequence"/>
</dbReference>
<dbReference type="GeneID" id="8860270"/>
<dbReference type="OrthoDB" id="447781at2759"/>
<feature type="domain" description="DUF4116" evidence="1">
    <location>
        <begin position="64"/>
        <end position="112"/>
    </location>
</feature>
<gene>
    <name evidence="2" type="ORF">NAEGRDRAFT_64940</name>
</gene>
<reference evidence="2 3" key="1">
    <citation type="journal article" date="2010" name="Cell">
        <title>The genome of Naegleria gruberi illuminates early eukaryotic versatility.</title>
        <authorList>
            <person name="Fritz-Laylin L.K."/>
            <person name="Prochnik S.E."/>
            <person name="Ginger M.L."/>
            <person name="Dacks J.B."/>
            <person name="Carpenter M.L."/>
            <person name="Field M.C."/>
            <person name="Kuo A."/>
            <person name="Paredez A."/>
            <person name="Chapman J."/>
            <person name="Pham J."/>
            <person name="Shu S."/>
            <person name="Neupane R."/>
            <person name="Cipriano M."/>
            <person name="Mancuso J."/>
            <person name="Tu H."/>
            <person name="Salamov A."/>
            <person name="Lindquist E."/>
            <person name="Shapiro H."/>
            <person name="Lucas S."/>
            <person name="Grigoriev I.V."/>
            <person name="Cande W.Z."/>
            <person name="Fulton C."/>
            <person name="Rokhsar D.S."/>
            <person name="Dawson S.C."/>
        </authorList>
    </citation>
    <scope>NUCLEOTIDE SEQUENCE [LARGE SCALE GENOMIC DNA]</scope>
    <source>
        <strain evidence="2 3">NEG-M</strain>
    </source>
</reference>
<dbReference type="Pfam" id="PF13475">
    <property type="entry name" value="DUF4116"/>
    <property type="match status" value="2"/>
</dbReference>
<evidence type="ECO:0000313" key="2">
    <source>
        <dbReference type="EMBL" id="EFC47071.1"/>
    </source>
</evidence>
<evidence type="ECO:0000313" key="3">
    <source>
        <dbReference type="Proteomes" id="UP000006671"/>
    </source>
</evidence>
<feature type="domain" description="DUF4116" evidence="1">
    <location>
        <begin position="114"/>
        <end position="162"/>
    </location>
</feature>
<proteinExistence type="predicted"/>
<keyword evidence="3" id="KW-1185">Reference proteome</keyword>
<dbReference type="KEGG" id="ngr:NAEGRDRAFT_64940"/>
<dbReference type="InterPro" id="IPR025197">
    <property type="entry name" value="DUF4116"/>
</dbReference>